<accession>A0ABT2UYH7</accession>
<protein>
    <submittedName>
        <fullName evidence="1">Uncharacterized protein</fullName>
    </submittedName>
</protein>
<dbReference type="EMBL" id="JAOQJF010000010">
    <property type="protein sequence ID" value="MCU6799680.1"/>
    <property type="molecule type" value="Genomic_DNA"/>
</dbReference>
<dbReference type="Proteomes" id="UP001652395">
    <property type="component" value="Unassembled WGS sequence"/>
</dbReference>
<reference evidence="1 2" key="1">
    <citation type="journal article" date="2021" name="ISME Commun">
        <title>Automated analysis of genomic sequences facilitates high-throughput and comprehensive description of bacteria.</title>
        <authorList>
            <person name="Hitch T.C.A."/>
        </authorList>
    </citation>
    <scope>NUCLEOTIDE SEQUENCE [LARGE SCALE GENOMIC DNA]</scope>
    <source>
        <strain evidence="2">f_CCE</strain>
    </source>
</reference>
<keyword evidence="2" id="KW-1185">Reference proteome</keyword>
<proteinExistence type="predicted"/>
<evidence type="ECO:0000313" key="2">
    <source>
        <dbReference type="Proteomes" id="UP001652395"/>
    </source>
</evidence>
<comment type="caution">
    <text evidence="1">The sequence shown here is derived from an EMBL/GenBank/DDBJ whole genome shotgun (WGS) entry which is preliminary data.</text>
</comment>
<sequence length="119" mass="13367">MSQIASFYLLKNGRRQELSNGDCSGAVYMFIWDWCEYELDLDVRFPAPQTEDTLDCALLEGELASKLLAALQEQDLPELAAEIAPDWDLPTEAVQSGLETLRSHLELVQGNTALLYEMI</sequence>
<organism evidence="1 2">
    <name type="scientific">Alitiscatomonas aceti</name>
    <dbReference type="NCBI Taxonomy" id="2981724"/>
    <lineage>
        <taxon>Bacteria</taxon>
        <taxon>Bacillati</taxon>
        <taxon>Bacillota</taxon>
        <taxon>Clostridia</taxon>
        <taxon>Lachnospirales</taxon>
        <taxon>Lachnospiraceae</taxon>
        <taxon>Alitiscatomonas</taxon>
    </lineage>
</organism>
<gene>
    <name evidence="1" type="ORF">OCV69_07000</name>
</gene>
<name>A0ABT2UYH7_9FIRM</name>
<dbReference type="RefSeq" id="WP_158358439.1">
    <property type="nucleotide sequence ID" value="NZ_JAOQJF010000010.1"/>
</dbReference>
<evidence type="ECO:0000313" key="1">
    <source>
        <dbReference type="EMBL" id="MCU6799680.1"/>
    </source>
</evidence>